<dbReference type="Pfam" id="PF01920">
    <property type="entry name" value="Prefoldin_2"/>
    <property type="match status" value="1"/>
</dbReference>
<dbReference type="FunFam" id="1.10.287.370:FF:000005">
    <property type="entry name" value="Prefoldin subunit 4"/>
    <property type="match status" value="1"/>
</dbReference>
<evidence type="ECO:0000313" key="6">
    <source>
        <dbReference type="EMBL" id="RNA05636.1"/>
    </source>
</evidence>
<dbReference type="PANTHER" id="PTHR21100:SF9">
    <property type="entry name" value="PREFOLDIN SUBUNIT 4"/>
    <property type="match status" value="1"/>
</dbReference>
<dbReference type="SUPFAM" id="SSF46579">
    <property type="entry name" value="Prefoldin"/>
    <property type="match status" value="1"/>
</dbReference>
<dbReference type="PIRSF" id="PIRSF016477">
    <property type="entry name" value="Prefoldin_subunit_4"/>
    <property type="match status" value="1"/>
</dbReference>
<evidence type="ECO:0000256" key="3">
    <source>
        <dbReference type="ARBA" id="ARBA00024667"/>
    </source>
</evidence>
<dbReference type="GO" id="GO:0006457">
    <property type="term" value="P:protein folding"/>
    <property type="evidence" value="ECO:0007669"/>
    <property type="project" value="UniProtKB-UniRule"/>
</dbReference>
<keyword evidence="2 4" id="KW-0143">Chaperone</keyword>
<comment type="function">
    <text evidence="3 4">Binds specifically to cytosolic chaperonin (c-CPN) and transfers target proteins to it. Binds to nascent polypeptide chain and promotes folding in an environment in which there are many competing pathways for nonnative proteins.</text>
</comment>
<dbReference type="OrthoDB" id="10250441at2759"/>
<dbReference type="CDD" id="cd23165">
    <property type="entry name" value="Prefoldin_4"/>
    <property type="match status" value="1"/>
</dbReference>
<evidence type="ECO:0000256" key="4">
    <source>
        <dbReference type="PIRNR" id="PIRNR016477"/>
    </source>
</evidence>
<organism evidence="6 7">
    <name type="scientific">Brachionus plicatilis</name>
    <name type="common">Marine rotifer</name>
    <name type="synonym">Brachionus muelleri</name>
    <dbReference type="NCBI Taxonomy" id="10195"/>
    <lineage>
        <taxon>Eukaryota</taxon>
        <taxon>Metazoa</taxon>
        <taxon>Spiralia</taxon>
        <taxon>Gnathifera</taxon>
        <taxon>Rotifera</taxon>
        <taxon>Eurotatoria</taxon>
        <taxon>Monogononta</taxon>
        <taxon>Pseudotrocha</taxon>
        <taxon>Ploima</taxon>
        <taxon>Brachionidae</taxon>
        <taxon>Brachionus</taxon>
    </lineage>
</organism>
<comment type="subunit">
    <text evidence="4">Heterohexamer of two PFD-alpha type and four PFD-beta type subunits.</text>
</comment>
<dbReference type="EMBL" id="REGN01007653">
    <property type="protein sequence ID" value="RNA05636.1"/>
    <property type="molecule type" value="Genomic_DNA"/>
</dbReference>
<feature type="coiled-coil region" evidence="5">
    <location>
        <begin position="47"/>
        <end position="131"/>
    </location>
</feature>
<gene>
    <name evidence="6" type="ORF">BpHYR1_041850</name>
</gene>
<dbReference type="InterPro" id="IPR016661">
    <property type="entry name" value="PFDN4"/>
</dbReference>
<dbReference type="PANTHER" id="PTHR21100">
    <property type="entry name" value="PREFOLDIN SUBUNIT 4"/>
    <property type="match status" value="1"/>
</dbReference>
<evidence type="ECO:0000256" key="5">
    <source>
        <dbReference type="SAM" id="Coils"/>
    </source>
</evidence>
<comment type="similarity">
    <text evidence="1 4">Belongs to the prefoldin subunit beta family.</text>
</comment>
<dbReference type="Gene3D" id="1.10.287.370">
    <property type="match status" value="1"/>
</dbReference>
<dbReference type="GO" id="GO:0005737">
    <property type="term" value="C:cytoplasm"/>
    <property type="evidence" value="ECO:0007669"/>
    <property type="project" value="UniProtKB-ARBA"/>
</dbReference>
<protein>
    <recommendedName>
        <fullName evidence="4">Prefoldin subunit 4</fullName>
    </recommendedName>
</protein>
<dbReference type="Proteomes" id="UP000276133">
    <property type="component" value="Unassembled WGS sequence"/>
</dbReference>
<keyword evidence="7" id="KW-1185">Reference proteome</keyword>
<keyword evidence="5" id="KW-0175">Coiled coil</keyword>
<evidence type="ECO:0000313" key="7">
    <source>
        <dbReference type="Proteomes" id="UP000276133"/>
    </source>
</evidence>
<accession>A0A3M7Q2F1</accession>
<sequence length="146" mass="16928">MRYITTDGHQIKASKMSKKTQSIDEDVHICYEDQSKINKFAINNTKLHDFQDDLVEKNKELTNLNEAIDELVILDETEMIPFQYGEIFTHLSVEEANQELERSKKGIEDEINSLEDKVKSTKKVLSDLKTQLYAKFGNKINLEESD</sequence>
<dbReference type="GO" id="GO:0051082">
    <property type="term" value="F:unfolded protein binding"/>
    <property type="evidence" value="ECO:0007669"/>
    <property type="project" value="InterPro"/>
</dbReference>
<dbReference type="AlphaFoldDB" id="A0A3M7Q2F1"/>
<name>A0A3M7Q2F1_BRAPC</name>
<dbReference type="GO" id="GO:0016272">
    <property type="term" value="C:prefoldin complex"/>
    <property type="evidence" value="ECO:0007669"/>
    <property type="project" value="UniProtKB-UniRule"/>
</dbReference>
<reference evidence="6 7" key="1">
    <citation type="journal article" date="2018" name="Sci. Rep.">
        <title>Genomic signatures of local adaptation to the degree of environmental predictability in rotifers.</title>
        <authorList>
            <person name="Franch-Gras L."/>
            <person name="Hahn C."/>
            <person name="Garcia-Roger E.M."/>
            <person name="Carmona M.J."/>
            <person name="Serra M."/>
            <person name="Gomez A."/>
        </authorList>
    </citation>
    <scope>NUCLEOTIDE SEQUENCE [LARGE SCALE GENOMIC DNA]</scope>
    <source>
        <strain evidence="6">HYR1</strain>
    </source>
</reference>
<dbReference type="InterPro" id="IPR009053">
    <property type="entry name" value="Prefoldin"/>
</dbReference>
<proteinExistence type="inferred from homology"/>
<evidence type="ECO:0000256" key="1">
    <source>
        <dbReference type="ARBA" id="ARBA00008045"/>
    </source>
</evidence>
<dbReference type="InterPro" id="IPR002777">
    <property type="entry name" value="PFD_beta-like"/>
</dbReference>
<comment type="caution">
    <text evidence="6">The sequence shown here is derived from an EMBL/GenBank/DDBJ whole genome shotgun (WGS) entry which is preliminary data.</text>
</comment>
<dbReference type="STRING" id="10195.A0A3M7Q2F1"/>
<evidence type="ECO:0000256" key="2">
    <source>
        <dbReference type="ARBA" id="ARBA00023186"/>
    </source>
</evidence>